<dbReference type="SMART" id="SM00248">
    <property type="entry name" value="ANK"/>
    <property type="match status" value="3"/>
</dbReference>
<keyword evidence="1" id="KW-0677">Repeat</keyword>
<dbReference type="InterPro" id="IPR002110">
    <property type="entry name" value="Ankyrin_rpt"/>
</dbReference>
<feature type="non-terminal residue" evidence="4">
    <location>
        <position position="141"/>
    </location>
</feature>
<dbReference type="Gene3D" id="1.25.40.20">
    <property type="entry name" value="Ankyrin repeat-containing domain"/>
    <property type="match status" value="1"/>
</dbReference>
<organism evidence="4 5">
    <name type="scientific">Porphyra umbilicalis</name>
    <name type="common">Purple laver</name>
    <name type="synonym">Red alga</name>
    <dbReference type="NCBI Taxonomy" id="2786"/>
    <lineage>
        <taxon>Eukaryota</taxon>
        <taxon>Rhodophyta</taxon>
        <taxon>Bangiophyceae</taxon>
        <taxon>Bangiales</taxon>
        <taxon>Bangiaceae</taxon>
        <taxon>Porphyra</taxon>
    </lineage>
</organism>
<accession>A0A1X6NJM5</accession>
<evidence type="ECO:0000256" key="2">
    <source>
        <dbReference type="ARBA" id="ARBA00023043"/>
    </source>
</evidence>
<dbReference type="SUPFAM" id="SSF48403">
    <property type="entry name" value="Ankyrin repeat"/>
    <property type="match status" value="1"/>
</dbReference>
<dbReference type="EMBL" id="KV920372">
    <property type="protein sequence ID" value="OSX68553.1"/>
    <property type="molecule type" value="Genomic_DNA"/>
</dbReference>
<dbReference type="InterPro" id="IPR036770">
    <property type="entry name" value="Ankyrin_rpt-contain_sf"/>
</dbReference>
<evidence type="ECO:0000256" key="3">
    <source>
        <dbReference type="PROSITE-ProRule" id="PRU00023"/>
    </source>
</evidence>
<protein>
    <submittedName>
        <fullName evidence="4">Uncharacterized protein</fullName>
    </submittedName>
</protein>
<evidence type="ECO:0000313" key="4">
    <source>
        <dbReference type="EMBL" id="OSX68553.1"/>
    </source>
</evidence>
<dbReference type="PANTHER" id="PTHR24198:SF194">
    <property type="entry name" value="INVERSIN-A"/>
    <property type="match status" value="1"/>
</dbReference>
<dbReference type="PROSITE" id="PS50297">
    <property type="entry name" value="ANK_REP_REGION"/>
    <property type="match status" value="2"/>
</dbReference>
<keyword evidence="2 3" id="KW-0040">ANK repeat</keyword>
<dbReference type="Pfam" id="PF13637">
    <property type="entry name" value="Ank_4"/>
    <property type="match status" value="1"/>
</dbReference>
<dbReference type="PROSITE" id="PS50088">
    <property type="entry name" value="ANK_REPEAT"/>
    <property type="match status" value="2"/>
</dbReference>
<evidence type="ECO:0000256" key="1">
    <source>
        <dbReference type="ARBA" id="ARBA00022737"/>
    </source>
</evidence>
<dbReference type="Proteomes" id="UP000218209">
    <property type="component" value="Unassembled WGS sequence"/>
</dbReference>
<dbReference type="PRINTS" id="PR01415">
    <property type="entry name" value="ANKYRIN"/>
</dbReference>
<name>A0A1X6NJM5_PORUM</name>
<feature type="repeat" description="ANK" evidence="3">
    <location>
        <begin position="63"/>
        <end position="89"/>
    </location>
</feature>
<dbReference type="OrthoDB" id="1757at2759"/>
<evidence type="ECO:0000313" key="5">
    <source>
        <dbReference type="Proteomes" id="UP000218209"/>
    </source>
</evidence>
<feature type="repeat" description="ANK" evidence="3">
    <location>
        <begin position="101"/>
        <end position="133"/>
    </location>
</feature>
<dbReference type="PANTHER" id="PTHR24198">
    <property type="entry name" value="ANKYRIN REPEAT AND PROTEIN KINASE DOMAIN-CONTAINING PROTEIN"/>
    <property type="match status" value="1"/>
</dbReference>
<reference evidence="4 5" key="1">
    <citation type="submission" date="2017-03" db="EMBL/GenBank/DDBJ databases">
        <title>WGS assembly of Porphyra umbilicalis.</title>
        <authorList>
            <person name="Brawley S.H."/>
            <person name="Blouin N.A."/>
            <person name="Ficko-Blean E."/>
            <person name="Wheeler G.L."/>
            <person name="Lohr M."/>
            <person name="Goodson H.V."/>
            <person name="Jenkins J.W."/>
            <person name="Blaby-Haas C.E."/>
            <person name="Helliwell K.E."/>
            <person name="Chan C."/>
            <person name="Marriage T."/>
            <person name="Bhattacharya D."/>
            <person name="Klein A.S."/>
            <person name="Badis Y."/>
            <person name="Brodie J."/>
            <person name="Cao Y."/>
            <person name="Collen J."/>
            <person name="Dittami S.M."/>
            <person name="Gachon C.M."/>
            <person name="Green B.R."/>
            <person name="Karpowicz S."/>
            <person name="Kim J.W."/>
            <person name="Kudahl U."/>
            <person name="Lin S."/>
            <person name="Michel G."/>
            <person name="Mittag M."/>
            <person name="Olson B.J."/>
            <person name="Pangilinan J."/>
            <person name="Peng Y."/>
            <person name="Qiu H."/>
            <person name="Shu S."/>
            <person name="Singer J.T."/>
            <person name="Smith A.G."/>
            <person name="Sprecher B.N."/>
            <person name="Wagner V."/>
            <person name="Wang W."/>
            <person name="Wang Z.-Y."/>
            <person name="Yan J."/>
            <person name="Yarish C."/>
            <person name="Zoeuner-Riek S."/>
            <person name="Zhuang Y."/>
            <person name="Zou Y."/>
            <person name="Lindquist E.A."/>
            <person name="Grimwood J."/>
            <person name="Barry K."/>
            <person name="Rokhsar D.S."/>
            <person name="Schmutz J."/>
            <person name="Stiller J.W."/>
            <person name="Grossman A.R."/>
            <person name="Prochnik S.E."/>
        </authorList>
    </citation>
    <scope>NUCLEOTIDE SEQUENCE [LARGE SCALE GENOMIC DNA]</scope>
    <source>
        <strain evidence="4">4086291</strain>
    </source>
</reference>
<keyword evidence="5" id="KW-1185">Reference proteome</keyword>
<dbReference type="AlphaFoldDB" id="A0A1X6NJM5"/>
<sequence length="141" mass="14558">MAAASSSAAAVRRELASDDPAARPYAWRCGELPPLHQASRQGDTLAVAALLRGGVPAGAASDKGDSALHWAAVGGHVAVMEELLAAGADWAVNCRWDRFTIGWQPLHWAARGGRAPAIQVLLAAGADLHAKTHDGSTALHS</sequence>
<proteinExistence type="predicted"/>
<gene>
    <name evidence="4" type="ORF">BU14_2589s0001</name>
</gene>